<dbReference type="AlphaFoldDB" id="A0AA94EGU3"/>
<evidence type="ECO:0000313" key="3">
    <source>
        <dbReference type="Proteomes" id="UP000286680"/>
    </source>
</evidence>
<keyword evidence="3" id="KW-1185">Reference proteome</keyword>
<protein>
    <submittedName>
        <fullName evidence="2">Uncharacterized protein</fullName>
    </submittedName>
</protein>
<evidence type="ECO:0000256" key="1">
    <source>
        <dbReference type="SAM" id="Phobius"/>
    </source>
</evidence>
<feature type="transmembrane region" description="Helical" evidence="1">
    <location>
        <begin position="48"/>
        <end position="67"/>
    </location>
</feature>
<dbReference type="Proteomes" id="UP000286680">
    <property type="component" value="Unassembled WGS sequence"/>
</dbReference>
<sequence>MTIKNKETLNFYTEAPARLVIFSFFSAGVYNMYYFYKNFLKNSDASSQLVLVAKSILYPFFCFGLLKKASTNTGDDSKSSVKVVLLWGALFIFVYAGGLLQGDLKYLAFATFIPLLGINSLFKRANSRI</sequence>
<organism evidence="2 3">
    <name type="scientific">Idiomarina aquatica</name>
    <dbReference type="NCBI Taxonomy" id="1327752"/>
    <lineage>
        <taxon>Bacteria</taxon>
        <taxon>Pseudomonadati</taxon>
        <taxon>Pseudomonadota</taxon>
        <taxon>Gammaproteobacteria</taxon>
        <taxon>Alteromonadales</taxon>
        <taxon>Idiomarinaceae</taxon>
        <taxon>Idiomarina</taxon>
    </lineage>
</organism>
<evidence type="ECO:0000313" key="2">
    <source>
        <dbReference type="EMBL" id="RUO45621.1"/>
    </source>
</evidence>
<reference evidence="3" key="1">
    <citation type="journal article" date="2018" name="Front. Microbiol.">
        <title>Genome-Based Analysis Reveals the Taxonomy and Diversity of the Family Idiomarinaceae.</title>
        <authorList>
            <person name="Liu Y."/>
            <person name="Lai Q."/>
            <person name="Shao Z."/>
        </authorList>
    </citation>
    <scope>NUCLEOTIDE SEQUENCE [LARGE SCALE GENOMIC DNA]</scope>
    <source>
        <strain evidence="3">SN-14</strain>
    </source>
</reference>
<keyword evidence="1" id="KW-1133">Transmembrane helix</keyword>
<name>A0AA94EGU3_9GAMM</name>
<feature type="transmembrane region" description="Helical" evidence="1">
    <location>
        <begin position="104"/>
        <end position="122"/>
    </location>
</feature>
<gene>
    <name evidence="2" type="ORF">CWE23_06425</name>
</gene>
<feature type="transmembrane region" description="Helical" evidence="1">
    <location>
        <begin position="20"/>
        <end position="36"/>
    </location>
</feature>
<proteinExistence type="predicted"/>
<accession>A0AA94EGU3</accession>
<keyword evidence="1" id="KW-0812">Transmembrane</keyword>
<keyword evidence="1" id="KW-0472">Membrane</keyword>
<dbReference type="EMBL" id="PIPS01000001">
    <property type="protein sequence ID" value="RUO45621.1"/>
    <property type="molecule type" value="Genomic_DNA"/>
</dbReference>
<dbReference type="RefSeq" id="WP_126819782.1">
    <property type="nucleotide sequence ID" value="NZ_PIPS01000001.1"/>
</dbReference>
<feature type="transmembrane region" description="Helical" evidence="1">
    <location>
        <begin position="79"/>
        <end position="98"/>
    </location>
</feature>
<comment type="caution">
    <text evidence="2">The sequence shown here is derived from an EMBL/GenBank/DDBJ whole genome shotgun (WGS) entry which is preliminary data.</text>
</comment>